<gene>
    <name evidence="2" type="ORF">ANN_14680</name>
</gene>
<evidence type="ECO:0000256" key="1">
    <source>
        <dbReference type="SAM" id="MobiDB-lite"/>
    </source>
</evidence>
<name>A0ABQ8SX17_PERAM</name>
<feature type="region of interest" description="Disordered" evidence="1">
    <location>
        <begin position="179"/>
        <end position="201"/>
    </location>
</feature>
<proteinExistence type="predicted"/>
<keyword evidence="3" id="KW-1185">Reference proteome</keyword>
<accession>A0ABQ8SX17</accession>
<organism evidence="2 3">
    <name type="scientific">Periplaneta americana</name>
    <name type="common">American cockroach</name>
    <name type="synonym">Blatta americana</name>
    <dbReference type="NCBI Taxonomy" id="6978"/>
    <lineage>
        <taxon>Eukaryota</taxon>
        <taxon>Metazoa</taxon>
        <taxon>Ecdysozoa</taxon>
        <taxon>Arthropoda</taxon>
        <taxon>Hexapoda</taxon>
        <taxon>Insecta</taxon>
        <taxon>Pterygota</taxon>
        <taxon>Neoptera</taxon>
        <taxon>Polyneoptera</taxon>
        <taxon>Dictyoptera</taxon>
        <taxon>Blattodea</taxon>
        <taxon>Blattoidea</taxon>
        <taxon>Blattidae</taxon>
        <taxon>Blattinae</taxon>
        <taxon>Periplaneta</taxon>
    </lineage>
</organism>
<dbReference type="Proteomes" id="UP001148838">
    <property type="component" value="Unassembled WGS sequence"/>
</dbReference>
<evidence type="ECO:0000313" key="3">
    <source>
        <dbReference type="Proteomes" id="UP001148838"/>
    </source>
</evidence>
<evidence type="ECO:0000313" key="2">
    <source>
        <dbReference type="EMBL" id="KAJ4438731.1"/>
    </source>
</evidence>
<feature type="compositionally biased region" description="Acidic residues" evidence="1">
    <location>
        <begin position="186"/>
        <end position="197"/>
    </location>
</feature>
<comment type="caution">
    <text evidence="2">The sequence shown here is derived from an EMBL/GenBank/DDBJ whole genome shotgun (WGS) entry which is preliminary data.</text>
</comment>
<reference evidence="2 3" key="1">
    <citation type="journal article" date="2022" name="Allergy">
        <title>Genome assembly and annotation of Periplaneta americana reveal a comprehensive cockroach allergen profile.</title>
        <authorList>
            <person name="Wang L."/>
            <person name="Xiong Q."/>
            <person name="Saelim N."/>
            <person name="Wang L."/>
            <person name="Nong W."/>
            <person name="Wan A.T."/>
            <person name="Shi M."/>
            <person name="Liu X."/>
            <person name="Cao Q."/>
            <person name="Hui J.H.L."/>
            <person name="Sookrung N."/>
            <person name="Leung T.F."/>
            <person name="Tungtrongchitr A."/>
            <person name="Tsui S.K.W."/>
        </authorList>
    </citation>
    <scope>NUCLEOTIDE SEQUENCE [LARGE SCALE GENOMIC DNA]</scope>
    <source>
        <strain evidence="2">PWHHKU_190912</strain>
    </source>
</reference>
<protein>
    <submittedName>
        <fullName evidence="2">Uncharacterized protein</fullName>
    </submittedName>
</protein>
<sequence length="247" mass="28419">MAAVLNIRQKQCVVIEFLCCENETVGNIHKRLKKVYGDAAVDRSMVGWWASRGAIEKKENIKEGQTHSYGAGLFLLCIPVCYIKNRKVFTEFEETELLEYILQALNIYFGLSSKEVRMLAYQVDVANSKEMPKSWEEEKRAISMYLFWKCLRYGDLNSNPSAAGQKRGRRINISPGQSLSARSIESEEMDDDDDDDGPLLQDHSKMIHKTVALSVKQYQQLQKDSQHQWTTQIYNKEITFLCKIESS</sequence>
<dbReference type="EMBL" id="JAJSOF020000019">
    <property type="protein sequence ID" value="KAJ4438731.1"/>
    <property type="molecule type" value="Genomic_DNA"/>
</dbReference>